<dbReference type="Gene3D" id="3.40.50.150">
    <property type="entry name" value="Vaccinia Virus protein VP39"/>
    <property type="match status" value="1"/>
</dbReference>
<dbReference type="NCBIfam" id="TIGR00095">
    <property type="entry name" value="16S rRNA (guanine(966)-N(2))-methyltransferase RsmD"/>
    <property type="match status" value="1"/>
</dbReference>
<evidence type="ECO:0000256" key="1">
    <source>
        <dbReference type="ARBA" id="ARBA00022603"/>
    </source>
</evidence>
<dbReference type="STRING" id="694327.DFW101_0761"/>
<dbReference type="AlphaFoldDB" id="G7Q3Y8"/>
<organism evidence="3 4">
    <name type="scientific">Solidesulfovibrio carbinoliphilus subsp. oakridgensis</name>
    <dbReference type="NCBI Taxonomy" id="694327"/>
    <lineage>
        <taxon>Bacteria</taxon>
        <taxon>Pseudomonadati</taxon>
        <taxon>Thermodesulfobacteriota</taxon>
        <taxon>Desulfovibrionia</taxon>
        <taxon>Desulfovibrionales</taxon>
        <taxon>Desulfovibrionaceae</taxon>
        <taxon>Solidesulfovibrio</taxon>
    </lineage>
</organism>
<name>G7Q3Y8_9BACT</name>
<dbReference type="eggNOG" id="COG0742">
    <property type="taxonomic scope" value="Bacteria"/>
</dbReference>
<dbReference type="Pfam" id="PF03602">
    <property type="entry name" value="Cons_hypoth95"/>
    <property type="match status" value="1"/>
</dbReference>
<dbReference type="OrthoDB" id="9803017at2"/>
<dbReference type="GO" id="GO:0008168">
    <property type="term" value="F:methyltransferase activity"/>
    <property type="evidence" value="ECO:0007669"/>
    <property type="project" value="UniProtKB-KW"/>
</dbReference>
<evidence type="ECO:0000313" key="3">
    <source>
        <dbReference type="EMBL" id="EHJ46778.1"/>
    </source>
</evidence>
<dbReference type="PIRSF" id="PIRSF004553">
    <property type="entry name" value="CHP00095"/>
    <property type="match status" value="1"/>
</dbReference>
<dbReference type="CDD" id="cd02440">
    <property type="entry name" value="AdoMet_MTases"/>
    <property type="match status" value="1"/>
</dbReference>
<dbReference type="GO" id="GO:0003676">
    <property type="term" value="F:nucleic acid binding"/>
    <property type="evidence" value="ECO:0007669"/>
    <property type="project" value="InterPro"/>
</dbReference>
<proteinExistence type="predicted"/>
<gene>
    <name evidence="3" type="ORF">DFW101_0761</name>
</gene>
<dbReference type="InterPro" id="IPR004398">
    <property type="entry name" value="RNA_MeTrfase_RsmD"/>
</dbReference>
<keyword evidence="4" id="KW-1185">Reference proteome</keyword>
<reference evidence="4" key="1">
    <citation type="journal article" date="2015" name="Genome Announc.">
        <title>High-Quality Draft Genome Sequence of Desulfovibrio carbinoliphilus FW-101-2B, an Organic Acid-Oxidizing Sulfate-Reducing Bacterium Isolated from Uranium(VI)-Contaminated Groundwater.</title>
        <authorList>
            <person name="Ramsay B.D."/>
            <person name="Hwang C."/>
            <person name="Woo H.L."/>
            <person name="Carroll S.L."/>
            <person name="Lucas S."/>
            <person name="Han J."/>
            <person name="Lapidus A.L."/>
            <person name="Cheng J.F."/>
            <person name="Goodwin L.A."/>
            <person name="Pitluck S."/>
            <person name="Peters L."/>
            <person name="Chertkov O."/>
            <person name="Held B."/>
            <person name="Detter J.C."/>
            <person name="Han C.S."/>
            <person name="Tapia R."/>
            <person name="Land M.L."/>
            <person name="Hauser L.J."/>
            <person name="Kyrpides N.C."/>
            <person name="Ivanova N.N."/>
            <person name="Mikhailova N."/>
            <person name="Pagani I."/>
            <person name="Woyke T."/>
            <person name="Arkin A.P."/>
            <person name="Dehal P."/>
            <person name="Chivian D."/>
            <person name="Criddle C.S."/>
            <person name="Wu W."/>
            <person name="Chakraborty R."/>
            <person name="Hazen T.C."/>
            <person name="Fields M.W."/>
        </authorList>
    </citation>
    <scope>NUCLEOTIDE SEQUENCE [LARGE SCALE GENOMIC DNA]</scope>
    <source>
        <strain evidence="4">FW-101-2B</strain>
    </source>
</reference>
<dbReference type="HOGENOM" id="CLU_075826_1_1_7"/>
<evidence type="ECO:0000313" key="4">
    <source>
        <dbReference type="Proteomes" id="UP000004662"/>
    </source>
</evidence>
<dbReference type="InterPro" id="IPR029063">
    <property type="entry name" value="SAM-dependent_MTases_sf"/>
</dbReference>
<dbReference type="GO" id="GO:0031167">
    <property type="term" value="P:rRNA methylation"/>
    <property type="evidence" value="ECO:0007669"/>
    <property type="project" value="InterPro"/>
</dbReference>
<dbReference type="SUPFAM" id="SSF53335">
    <property type="entry name" value="S-adenosyl-L-methionine-dependent methyltransferases"/>
    <property type="match status" value="1"/>
</dbReference>
<dbReference type="EMBL" id="CM001368">
    <property type="protein sequence ID" value="EHJ46778.1"/>
    <property type="molecule type" value="Genomic_DNA"/>
</dbReference>
<keyword evidence="2" id="KW-0808">Transferase</keyword>
<dbReference type="InterPro" id="IPR002052">
    <property type="entry name" value="DNA_methylase_N6_adenine_CS"/>
</dbReference>
<accession>G7Q3Y8</accession>
<protein>
    <submittedName>
        <fullName evidence="3">Methyltransferase</fullName>
    </submittedName>
</protein>
<sequence length="202" mass="20953">MSMRIIGGRFGGRRIKVIESQGLRPATGRVREALFSMLAARGALAPGARVLDLFAGAGSVGIEALSRGASQALFVEKHPAVARVLRENLRGLGLAPDEAKVVEADVARALPRLAGQTFDLVAIDPPYGLGLLPPTLAGLVANGLLAPGGVIVAEIEAGADLPDTAVPDTLECLTDRLYGQTRIILWTPILPASPSTPEPSTP</sequence>
<keyword evidence="1 3" id="KW-0489">Methyltransferase</keyword>
<dbReference type="PANTHER" id="PTHR43542:SF1">
    <property type="entry name" value="METHYLTRANSFERASE"/>
    <property type="match status" value="1"/>
</dbReference>
<evidence type="ECO:0000256" key="2">
    <source>
        <dbReference type="ARBA" id="ARBA00022679"/>
    </source>
</evidence>
<dbReference type="PROSITE" id="PS00092">
    <property type="entry name" value="N6_MTASE"/>
    <property type="match status" value="1"/>
</dbReference>
<dbReference type="Proteomes" id="UP000004662">
    <property type="component" value="Chromosome"/>
</dbReference>
<dbReference type="PANTHER" id="PTHR43542">
    <property type="entry name" value="METHYLTRANSFERASE"/>
    <property type="match status" value="1"/>
</dbReference>